<organism evidence="4 5">
    <name type="scientific">Pedobacter boryungensis</name>
    <dbReference type="NCBI Taxonomy" id="869962"/>
    <lineage>
        <taxon>Bacteria</taxon>
        <taxon>Pseudomonadati</taxon>
        <taxon>Bacteroidota</taxon>
        <taxon>Sphingobacteriia</taxon>
        <taxon>Sphingobacteriales</taxon>
        <taxon>Sphingobacteriaceae</taxon>
        <taxon>Pedobacter</taxon>
    </lineage>
</organism>
<dbReference type="SMART" id="SM00448">
    <property type="entry name" value="REC"/>
    <property type="match status" value="1"/>
</dbReference>
<dbReference type="PANTHER" id="PTHR44591:SF3">
    <property type="entry name" value="RESPONSE REGULATORY DOMAIN-CONTAINING PROTEIN"/>
    <property type="match status" value="1"/>
</dbReference>
<evidence type="ECO:0000256" key="1">
    <source>
        <dbReference type="ARBA" id="ARBA00022553"/>
    </source>
</evidence>
<dbReference type="PANTHER" id="PTHR44591">
    <property type="entry name" value="STRESS RESPONSE REGULATOR PROTEIN 1"/>
    <property type="match status" value="1"/>
</dbReference>
<sequence length="118" mass="13379">MQKLIYILEDNDDLRELYGFILEGENYSLKMFATVTSFMENSRSVPDLYLLDVMLPDGDGMVLCEELKANPKTSHVPIILISAHKGTEEANQRCPDASFIPKPFNIDELTRKVAQLIT</sequence>
<gene>
    <name evidence="4" type="ORF">HQN85_15490</name>
</gene>
<evidence type="ECO:0000313" key="5">
    <source>
        <dbReference type="Proteomes" id="UP000762110"/>
    </source>
</evidence>
<dbReference type="CDD" id="cd00156">
    <property type="entry name" value="REC"/>
    <property type="match status" value="1"/>
</dbReference>
<dbReference type="InterPro" id="IPR001789">
    <property type="entry name" value="Sig_transdc_resp-reg_receiver"/>
</dbReference>
<dbReference type="PROSITE" id="PS50110">
    <property type="entry name" value="RESPONSE_REGULATORY"/>
    <property type="match status" value="1"/>
</dbReference>
<keyword evidence="5" id="KW-1185">Reference proteome</keyword>
<dbReference type="SUPFAM" id="SSF52172">
    <property type="entry name" value="CheY-like"/>
    <property type="match status" value="1"/>
</dbReference>
<dbReference type="EMBL" id="JABMKV010000005">
    <property type="protein sequence ID" value="NQX33140.1"/>
    <property type="molecule type" value="Genomic_DNA"/>
</dbReference>
<dbReference type="InterPro" id="IPR050595">
    <property type="entry name" value="Bact_response_regulator"/>
</dbReference>
<reference evidence="4 5" key="1">
    <citation type="submission" date="2020-05" db="EMBL/GenBank/DDBJ databases">
        <title>Description of Pedobacter foliorum sp. nov.</title>
        <authorList>
            <person name="Qi S."/>
            <person name="Carlier A."/>
            <person name="Cnockaert M."/>
            <person name="Vandamme P."/>
        </authorList>
    </citation>
    <scope>NUCLEOTIDE SEQUENCE [LARGE SCALE GENOMIC DNA]</scope>
    <source>
        <strain evidence="4 5">LMG 31300</strain>
    </source>
</reference>
<feature type="domain" description="Response regulatory" evidence="3">
    <location>
        <begin position="4"/>
        <end position="117"/>
    </location>
</feature>
<dbReference type="Proteomes" id="UP000762110">
    <property type="component" value="Unassembled WGS sequence"/>
</dbReference>
<proteinExistence type="predicted"/>
<dbReference type="InterPro" id="IPR011006">
    <property type="entry name" value="CheY-like_superfamily"/>
</dbReference>
<dbReference type="RefSeq" id="WP_173273962.1">
    <property type="nucleotide sequence ID" value="NZ_JABMKV010000005.1"/>
</dbReference>
<comment type="caution">
    <text evidence="4">The sequence shown here is derived from an EMBL/GenBank/DDBJ whole genome shotgun (WGS) entry which is preliminary data.</text>
</comment>
<evidence type="ECO:0000256" key="2">
    <source>
        <dbReference type="PROSITE-ProRule" id="PRU00169"/>
    </source>
</evidence>
<evidence type="ECO:0000313" key="4">
    <source>
        <dbReference type="EMBL" id="NQX33140.1"/>
    </source>
</evidence>
<dbReference type="Pfam" id="PF00072">
    <property type="entry name" value="Response_reg"/>
    <property type="match status" value="1"/>
</dbReference>
<keyword evidence="1 2" id="KW-0597">Phosphoprotein</keyword>
<evidence type="ECO:0000259" key="3">
    <source>
        <dbReference type="PROSITE" id="PS50110"/>
    </source>
</evidence>
<accession>A0ABX2DGE4</accession>
<protein>
    <submittedName>
        <fullName evidence="4">Response regulator</fullName>
    </submittedName>
</protein>
<name>A0ABX2DGE4_9SPHI</name>
<feature type="modified residue" description="4-aspartylphosphate" evidence="2">
    <location>
        <position position="52"/>
    </location>
</feature>
<dbReference type="Gene3D" id="3.40.50.2300">
    <property type="match status" value="1"/>
</dbReference>